<feature type="coiled-coil region" evidence="1">
    <location>
        <begin position="620"/>
        <end position="647"/>
    </location>
</feature>
<dbReference type="SMART" id="SM00518">
    <property type="entry name" value="AP2Ec"/>
    <property type="match status" value="1"/>
</dbReference>
<dbReference type="GO" id="GO:0008270">
    <property type="term" value="F:zinc ion binding"/>
    <property type="evidence" value="ECO:0007669"/>
    <property type="project" value="InterPro"/>
</dbReference>
<feature type="compositionally biased region" description="Polar residues" evidence="2">
    <location>
        <begin position="147"/>
        <end position="157"/>
    </location>
</feature>
<dbReference type="VEuPathDB" id="FungiDB:I303_00400"/>
<feature type="domain" description="Xylose isomerase-like TIM barrel" evidence="3">
    <location>
        <begin position="351"/>
        <end position="598"/>
    </location>
</feature>
<dbReference type="GO" id="GO:0006284">
    <property type="term" value="P:base-excision repair"/>
    <property type="evidence" value="ECO:0007669"/>
    <property type="project" value="TreeGrafter"/>
</dbReference>
<feature type="region of interest" description="Disordered" evidence="2">
    <location>
        <begin position="1"/>
        <end position="21"/>
    </location>
</feature>
<evidence type="ECO:0000313" key="4">
    <source>
        <dbReference type="EMBL" id="OBR88583.1"/>
    </source>
</evidence>
<dbReference type="InterPro" id="IPR013022">
    <property type="entry name" value="Xyl_isomerase-like_TIM-brl"/>
</dbReference>
<dbReference type="GO" id="GO:0003677">
    <property type="term" value="F:DNA binding"/>
    <property type="evidence" value="ECO:0007669"/>
    <property type="project" value="InterPro"/>
</dbReference>
<proteinExistence type="predicted"/>
<dbReference type="PROSITE" id="PS51432">
    <property type="entry name" value="AP_NUCLEASE_F2_4"/>
    <property type="match status" value="1"/>
</dbReference>
<evidence type="ECO:0000259" key="3">
    <source>
        <dbReference type="Pfam" id="PF01261"/>
    </source>
</evidence>
<name>A0A1A6AEY1_9TREE</name>
<keyword evidence="1" id="KW-0175">Coiled coil</keyword>
<dbReference type="Gene3D" id="3.20.20.150">
    <property type="entry name" value="Divalent-metal-dependent TIM barrel enzymes"/>
    <property type="match status" value="1"/>
</dbReference>
<protein>
    <recommendedName>
        <fullName evidence="3">Xylose isomerase-like TIM barrel domain-containing protein</fullName>
    </recommendedName>
</protein>
<dbReference type="OrthoDB" id="2573612at2759"/>
<reference evidence="4" key="1">
    <citation type="submission" date="2013-07" db="EMBL/GenBank/DDBJ databases">
        <title>The Genome Sequence of Cryptococcus dejecticola CBS10117.</title>
        <authorList>
            <consortium name="The Broad Institute Genome Sequencing Platform"/>
            <person name="Cuomo C."/>
            <person name="Litvintseva A."/>
            <person name="Chen Y."/>
            <person name="Heitman J."/>
            <person name="Sun S."/>
            <person name="Springer D."/>
            <person name="Dromer F."/>
            <person name="Young S.K."/>
            <person name="Zeng Q."/>
            <person name="Gargeya S."/>
            <person name="Fitzgerald M."/>
            <person name="Abouelleil A."/>
            <person name="Alvarado L."/>
            <person name="Berlin A.M."/>
            <person name="Chapman S.B."/>
            <person name="Dewar J."/>
            <person name="Goldberg J."/>
            <person name="Griggs A."/>
            <person name="Gujja S."/>
            <person name="Hansen M."/>
            <person name="Howarth C."/>
            <person name="Imamovic A."/>
            <person name="Larimer J."/>
            <person name="McCowan C."/>
            <person name="Murphy C."/>
            <person name="Pearson M."/>
            <person name="Priest M."/>
            <person name="Roberts A."/>
            <person name="Saif S."/>
            <person name="Shea T."/>
            <person name="Sykes S."/>
            <person name="Wortman J."/>
            <person name="Nusbaum C."/>
            <person name="Birren B."/>
        </authorList>
    </citation>
    <scope>NUCLEOTIDE SEQUENCE [LARGE SCALE GENOMIC DNA]</scope>
    <source>
        <strain evidence="4">CBS 10117</strain>
    </source>
</reference>
<dbReference type="STRING" id="1296121.A0A1A6AEY1"/>
<gene>
    <name evidence="4" type="ORF">I303_00400</name>
</gene>
<dbReference type="EMBL" id="KI894027">
    <property type="protein sequence ID" value="OBR88583.1"/>
    <property type="molecule type" value="Genomic_DNA"/>
</dbReference>
<dbReference type="PANTHER" id="PTHR21445:SF0">
    <property type="entry name" value="APURINIC-APYRIMIDINIC ENDONUCLEASE"/>
    <property type="match status" value="1"/>
</dbReference>
<dbReference type="GO" id="GO:0008081">
    <property type="term" value="F:phosphoric diester hydrolase activity"/>
    <property type="evidence" value="ECO:0007669"/>
    <property type="project" value="TreeGrafter"/>
</dbReference>
<dbReference type="InterPro" id="IPR036237">
    <property type="entry name" value="Xyl_isomerase-like_sf"/>
</dbReference>
<dbReference type="Pfam" id="PF01261">
    <property type="entry name" value="AP_endonuc_2"/>
    <property type="match status" value="1"/>
</dbReference>
<dbReference type="PANTHER" id="PTHR21445">
    <property type="entry name" value="ENDONUCLEASE IV ENDODEOXYRIBONUCLEASE IV"/>
    <property type="match status" value="1"/>
</dbReference>
<feature type="region of interest" description="Disordered" evidence="2">
    <location>
        <begin position="59"/>
        <end position="91"/>
    </location>
</feature>
<feature type="compositionally biased region" description="Polar residues" evidence="2">
    <location>
        <begin position="10"/>
        <end position="21"/>
    </location>
</feature>
<evidence type="ECO:0000256" key="1">
    <source>
        <dbReference type="SAM" id="Coils"/>
    </source>
</evidence>
<dbReference type="SUPFAM" id="SSF51658">
    <property type="entry name" value="Xylose isomerase-like"/>
    <property type="match status" value="1"/>
</dbReference>
<evidence type="ECO:0000256" key="2">
    <source>
        <dbReference type="SAM" id="MobiDB-lite"/>
    </source>
</evidence>
<dbReference type="InterPro" id="IPR001719">
    <property type="entry name" value="AP_endonuc_2"/>
</dbReference>
<accession>A0A1A6AEY1</accession>
<dbReference type="GO" id="GO:0005739">
    <property type="term" value="C:mitochondrion"/>
    <property type="evidence" value="ECO:0007669"/>
    <property type="project" value="TreeGrafter"/>
</dbReference>
<dbReference type="AlphaFoldDB" id="A0A1A6AEY1"/>
<feature type="region of interest" description="Disordered" evidence="2">
    <location>
        <begin position="228"/>
        <end position="265"/>
    </location>
</feature>
<organism evidence="4">
    <name type="scientific">Kwoniella dejecticola CBS 10117</name>
    <dbReference type="NCBI Taxonomy" id="1296121"/>
    <lineage>
        <taxon>Eukaryota</taxon>
        <taxon>Fungi</taxon>
        <taxon>Dikarya</taxon>
        <taxon>Basidiomycota</taxon>
        <taxon>Agaricomycotina</taxon>
        <taxon>Tremellomycetes</taxon>
        <taxon>Tremellales</taxon>
        <taxon>Cryptococcaceae</taxon>
        <taxon>Kwoniella</taxon>
    </lineage>
</organism>
<dbReference type="GO" id="GO:0005634">
    <property type="term" value="C:nucleus"/>
    <property type="evidence" value="ECO:0007669"/>
    <property type="project" value="TreeGrafter"/>
</dbReference>
<sequence>MHQHEELDSSDSAEYRTSQIYQKAKDSTIYAQYRPERAGPTLDLDNPFLVTPPVNDRAIVSSSHSLPPSLETRKSTPELGFSQTSTLSSQILTPTECRPHDEARLLSPFSNLGSLTPGRKRKSSYQLESVPIPESPTPPARAEVTVTFESPLNNLGSCTPRRRDGQQPENARTPFDGVRLAINPPDTRSSLGLNSPLRRLGLCTPHSRPSTSSPQKHSETLPFISHQHRPTLDIPSPGWVPDTPTPYRFYPSPDDSTEADDLTIPRQPIFTPALTFGGQRKPSSTDIKPCLPLISPNIGHDNQQTASAGERAEAQAQVKINSVSHLSTDGGLAKSLIRLRARVDDYGTDVQGVNIFLHPPKRRVGGRSTKEIERAAEVMSTFSPEFRRNSMAHAVHTTNLLSSDAELRNRSKESIANEMIVARRLGIPTLVIHLGSEGRSFVGDEKVDLARMMLLKSDIVDILGKTQDLMLAIENTVHPSPSSLTTLQALALLLSHQPHPRLKICLDLAHLHISELDLNQAEHREDLFHMLKKIGKDRIAGVHVGGCATQHGGRNDRHAGIGFGSLEISAIRCILRHPMFHGIPTLLETPRYNRGFRRSRASLCSTGRGRSRSMINKIRIEELEEDRSALERKLMQAAVEMSDLQWEEGELNGLRLMKKYKKEKKRIESRIYRLMSGGGGRGRGHWRRERGCLPLDIGVPATSTCAFYPL</sequence>
<dbReference type="GO" id="GO:0003906">
    <property type="term" value="F:DNA-(apurinic or apyrimidinic site) endonuclease activity"/>
    <property type="evidence" value="ECO:0007669"/>
    <property type="project" value="TreeGrafter"/>
</dbReference>
<feature type="region of interest" description="Disordered" evidence="2">
    <location>
        <begin position="108"/>
        <end position="195"/>
    </location>
</feature>
<feature type="compositionally biased region" description="Low complexity" evidence="2">
    <location>
        <begin position="82"/>
        <end position="91"/>
    </location>
</feature>